<sequence length="743" mass="84996">MKYDLDETFGVIFKESISALLDQLIDIQRHKVNRDDSERWVQRLRFIDISSVPDLTQSDDGLLVKYSKNTKSTCDREKPLLVLPLREQGEDDGETQYVAVSWKWIKSGEQSPPWGYDVRESFDYRIQRSGQPARKSEFPDHYLERVIMFAQFHEIDKLWIDKECIYQEDDNDRRLGIQIMDEVYGGSTWSLGLLTIPLMHHKDVVILNELLSRSIFENPKDNEAPQYKHGLGTRIMETQMLILQILNDPRWSRGWIFQEDHLASDRMVIFIPHSSHVETEGLSYEFGTLPGNLRIKLSDLRQSVTMFCLANGENESQWPNNEMLSRLKQYNISNKESHKTELDPTITHKMRSWAEGNTYGCKTIQTQTMNCYNESIYPSSTFSIFADIHNRSLQNMEDRISIMANAAKFSTRLDVTPNSPLVKRDYSLSAILLALIVLNGEILRTDIPLNENDIMKYTLQDYLKKVQYKFNAPIPRMSQTYIDHCRFNSPKITHRGIEVKGFLYKLVAYDNPNTPNPLKVTDTDRKLLEPFAKHPNLKPHPGRTLAPLADVVILVLIKNLDEYFGPNSPLSDFLNHNLDLDRTLRRSEKPATSYVLDMMLGIVRALLVGRDLCFARLVGEPDCAPPSAIVIEPLRADGWVGGQSSGDGAGPSYVFTSWDNGWRDHGMQRLASIDVGPFSGGEVDGRDNVLRSYGWVNGVFDFKGGEMGTKKEKNNRGISNSAPSRPLPRERLVCRSVHDTVEQ</sequence>
<gene>
    <name evidence="3" type="ORF">P153DRAFT_358229</name>
</gene>
<dbReference type="Proteomes" id="UP000799771">
    <property type="component" value="Unassembled WGS sequence"/>
</dbReference>
<evidence type="ECO:0000259" key="2">
    <source>
        <dbReference type="Pfam" id="PF06985"/>
    </source>
</evidence>
<reference evidence="3" key="1">
    <citation type="journal article" date="2020" name="Stud. Mycol.">
        <title>101 Dothideomycetes genomes: a test case for predicting lifestyles and emergence of pathogens.</title>
        <authorList>
            <person name="Haridas S."/>
            <person name="Albert R."/>
            <person name="Binder M."/>
            <person name="Bloem J."/>
            <person name="Labutti K."/>
            <person name="Salamov A."/>
            <person name="Andreopoulos B."/>
            <person name="Baker S."/>
            <person name="Barry K."/>
            <person name="Bills G."/>
            <person name="Bluhm B."/>
            <person name="Cannon C."/>
            <person name="Castanera R."/>
            <person name="Culley D."/>
            <person name="Daum C."/>
            <person name="Ezra D."/>
            <person name="Gonzalez J."/>
            <person name="Henrissat B."/>
            <person name="Kuo A."/>
            <person name="Liang C."/>
            <person name="Lipzen A."/>
            <person name="Lutzoni F."/>
            <person name="Magnuson J."/>
            <person name="Mondo S."/>
            <person name="Nolan M."/>
            <person name="Ohm R."/>
            <person name="Pangilinan J."/>
            <person name="Park H.-J."/>
            <person name="Ramirez L."/>
            <person name="Alfaro M."/>
            <person name="Sun H."/>
            <person name="Tritt A."/>
            <person name="Yoshinaga Y."/>
            <person name="Zwiers L.-H."/>
            <person name="Turgeon B."/>
            <person name="Goodwin S."/>
            <person name="Spatafora J."/>
            <person name="Crous P."/>
            <person name="Grigoriev I."/>
        </authorList>
    </citation>
    <scope>NUCLEOTIDE SEQUENCE</scope>
    <source>
        <strain evidence="3">CBS 119687</strain>
    </source>
</reference>
<dbReference type="GeneID" id="54407213"/>
<accession>A0A6A6AAI7</accession>
<feature type="region of interest" description="Disordered" evidence="1">
    <location>
        <begin position="706"/>
        <end position="731"/>
    </location>
</feature>
<dbReference type="PANTHER" id="PTHR33112:SF16">
    <property type="entry name" value="HETEROKARYON INCOMPATIBILITY DOMAIN-CONTAINING PROTEIN"/>
    <property type="match status" value="1"/>
</dbReference>
<dbReference type="AlphaFoldDB" id="A0A6A6AAI7"/>
<evidence type="ECO:0000313" key="3">
    <source>
        <dbReference type="EMBL" id="KAF2128104.1"/>
    </source>
</evidence>
<proteinExistence type="predicted"/>
<name>A0A6A6AAI7_9PLEO</name>
<dbReference type="EMBL" id="ML977509">
    <property type="protein sequence ID" value="KAF2128104.1"/>
    <property type="molecule type" value="Genomic_DNA"/>
</dbReference>
<organism evidence="3 4">
    <name type="scientific">Dothidotthia symphoricarpi CBS 119687</name>
    <dbReference type="NCBI Taxonomy" id="1392245"/>
    <lineage>
        <taxon>Eukaryota</taxon>
        <taxon>Fungi</taxon>
        <taxon>Dikarya</taxon>
        <taxon>Ascomycota</taxon>
        <taxon>Pezizomycotina</taxon>
        <taxon>Dothideomycetes</taxon>
        <taxon>Pleosporomycetidae</taxon>
        <taxon>Pleosporales</taxon>
        <taxon>Dothidotthiaceae</taxon>
        <taxon>Dothidotthia</taxon>
    </lineage>
</organism>
<keyword evidence="4" id="KW-1185">Reference proteome</keyword>
<dbReference type="InterPro" id="IPR010730">
    <property type="entry name" value="HET"/>
</dbReference>
<feature type="domain" description="Heterokaryon incompatibility" evidence="2">
    <location>
        <begin position="97"/>
        <end position="259"/>
    </location>
</feature>
<dbReference type="Pfam" id="PF06985">
    <property type="entry name" value="HET"/>
    <property type="match status" value="1"/>
</dbReference>
<dbReference type="OrthoDB" id="270167at2759"/>
<evidence type="ECO:0000313" key="4">
    <source>
        <dbReference type="Proteomes" id="UP000799771"/>
    </source>
</evidence>
<dbReference type="PANTHER" id="PTHR33112">
    <property type="entry name" value="DOMAIN PROTEIN, PUTATIVE-RELATED"/>
    <property type="match status" value="1"/>
</dbReference>
<evidence type="ECO:0000256" key="1">
    <source>
        <dbReference type="SAM" id="MobiDB-lite"/>
    </source>
</evidence>
<dbReference type="RefSeq" id="XP_033522493.1">
    <property type="nucleotide sequence ID" value="XM_033666781.1"/>
</dbReference>
<protein>
    <recommendedName>
        <fullName evidence="2">Heterokaryon incompatibility domain-containing protein</fullName>
    </recommendedName>
</protein>